<reference evidence="2" key="1">
    <citation type="journal article" date="2023" name="Front. Plant Sci.">
        <title>Chromosomal-level genome assembly of Melastoma candidum provides insights into trichome evolution.</title>
        <authorList>
            <person name="Zhong Y."/>
            <person name="Wu W."/>
            <person name="Sun C."/>
            <person name="Zou P."/>
            <person name="Liu Y."/>
            <person name="Dai S."/>
            <person name="Zhou R."/>
        </authorList>
    </citation>
    <scope>NUCLEOTIDE SEQUENCE [LARGE SCALE GENOMIC DNA]</scope>
</reference>
<name>A0ACB9S9W9_9MYRT</name>
<gene>
    <name evidence="1" type="ORF">MLD38_004295</name>
</gene>
<keyword evidence="2" id="KW-1185">Reference proteome</keyword>
<proteinExistence type="predicted"/>
<evidence type="ECO:0000313" key="1">
    <source>
        <dbReference type="EMBL" id="KAI4386358.1"/>
    </source>
</evidence>
<sequence length="472" mass="51143">MMPKHRPASDDPTRNAAHARATCDFCTERPSVLYCRADSARLCLPCDRHVHSANLLSRKHHRSQICDNCSAEPATSLCSSDNLALCGDCDRDAHSSSPGHERTPLEGFSGCPSPLEIAKACGIQLEKDVDGIYEGFGSCWYGYGEGMLGLGLQDVLVPGCGDGLGYLGGRRRNGELGKQLEEMMRRARREEEGFGVGDDEEEEMEKDGDSVGPDTPGKAGTGPAKMGWDMGEDVLDSSPRGTFTSLLMMTCQVGGPGGNGGEEENDIANTAISSQNLATSTAPSTQIWDFNLGRLRGHEEASPLDIDFRENGEGFMIKSYGELMEDTTLMDSKSLGEIYSTNCSFTYGDISPFSTNLMSNQATSQGPTTSESNNLPGPKSISGGSALGRGKVPPSSQVYQFGDQSLLTRGDGLKSKADMELLAQHRGNAMLRYKEKKKTRRYDKHIRYESRKARADTRKRVKGRFVKAGDAP</sequence>
<dbReference type="Proteomes" id="UP001057402">
    <property type="component" value="Chromosome 2"/>
</dbReference>
<comment type="caution">
    <text evidence="1">The sequence shown here is derived from an EMBL/GenBank/DDBJ whole genome shotgun (WGS) entry which is preliminary data.</text>
</comment>
<dbReference type="EMBL" id="CM042881">
    <property type="protein sequence ID" value="KAI4386358.1"/>
    <property type="molecule type" value="Genomic_DNA"/>
</dbReference>
<accession>A0ACB9S9W9</accession>
<evidence type="ECO:0000313" key="2">
    <source>
        <dbReference type="Proteomes" id="UP001057402"/>
    </source>
</evidence>
<protein>
    <submittedName>
        <fullName evidence="1">Uncharacterized protein</fullName>
    </submittedName>
</protein>
<organism evidence="1 2">
    <name type="scientific">Melastoma candidum</name>
    <dbReference type="NCBI Taxonomy" id="119954"/>
    <lineage>
        <taxon>Eukaryota</taxon>
        <taxon>Viridiplantae</taxon>
        <taxon>Streptophyta</taxon>
        <taxon>Embryophyta</taxon>
        <taxon>Tracheophyta</taxon>
        <taxon>Spermatophyta</taxon>
        <taxon>Magnoliopsida</taxon>
        <taxon>eudicotyledons</taxon>
        <taxon>Gunneridae</taxon>
        <taxon>Pentapetalae</taxon>
        <taxon>rosids</taxon>
        <taxon>malvids</taxon>
        <taxon>Myrtales</taxon>
        <taxon>Melastomataceae</taxon>
        <taxon>Melastomatoideae</taxon>
        <taxon>Melastomateae</taxon>
        <taxon>Melastoma</taxon>
    </lineage>
</organism>